<dbReference type="PIRSF" id="PIRSF038959">
    <property type="entry name" value="SdpI"/>
    <property type="match status" value="1"/>
</dbReference>
<dbReference type="InterPro" id="IPR026272">
    <property type="entry name" value="SdpI"/>
</dbReference>
<dbReference type="PANTHER" id="PTHR37810:SF5">
    <property type="entry name" value="IMMUNITY PROTEIN SDPI"/>
    <property type="match status" value="1"/>
</dbReference>
<feature type="transmembrane region" description="Helical" evidence="1">
    <location>
        <begin position="163"/>
        <end position="181"/>
    </location>
</feature>
<feature type="transmembrane region" description="Helical" evidence="1">
    <location>
        <begin position="50"/>
        <end position="72"/>
    </location>
</feature>
<protein>
    <submittedName>
        <fullName evidence="3">SdpI family protein</fullName>
    </submittedName>
</protein>
<feature type="transmembrane region" description="Helical" evidence="1">
    <location>
        <begin position="84"/>
        <end position="109"/>
    </location>
</feature>
<dbReference type="AlphaFoldDB" id="A0AAP2Z3Q3"/>
<dbReference type="Pfam" id="PF13630">
    <property type="entry name" value="SdpI"/>
    <property type="match status" value="1"/>
</dbReference>
<organism evidence="3 4">
    <name type="scientific">Natronoglomus mannanivorans</name>
    <dbReference type="NCBI Taxonomy" id="2979990"/>
    <lineage>
        <taxon>Archaea</taxon>
        <taxon>Methanobacteriati</taxon>
        <taxon>Methanobacteriota</taxon>
        <taxon>Stenosarchaea group</taxon>
        <taxon>Halobacteria</taxon>
        <taxon>Halobacteriales</taxon>
        <taxon>Natrialbaceae</taxon>
        <taxon>Natronoglomus</taxon>
    </lineage>
</organism>
<keyword evidence="1" id="KW-0812">Transmembrane</keyword>
<feature type="transmembrane region" description="Helical" evidence="1">
    <location>
        <begin position="187"/>
        <end position="208"/>
    </location>
</feature>
<evidence type="ECO:0000313" key="4">
    <source>
        <dbReference type="Proteomes" id="UP001321018"/>
    </source>
</evidence>
<name>A0AAP2Z3Q3_9EURY</name>
<dbReference type="GO" id="GO:0009636">
    <property type="term" value="P:response to toxic substance"/>
    <property type="evidence" value="ECO:0007669"/>
    <property type="project" value="TreeGrafter"/>
</dbReference>
<dbReference type="PANTHER" id="PTHR37810">
    <property type="entry name" value="IMMUNITY PROTEIN SDPI"/>
    <property type="match status" value="1"/>
</dbReference>
<sequence length="222" mass="24622">MNIRHRFALAGGFVALSAILSAIAAPELPDQMVSNWTAAGEPSGTMSKPLALGLVPVLTAGLLGVFAAIPRIDPLRANIAEFRLYYDWFVVIFAAYLFLIHAGIIAFNLGYEFDFLYLILFGVAGLFYYCGIVLSHAKQNWFVGIRTPWTLSNEEVWNRTHALGGKLFKLTAILAVIGLLFGEYALYFFLIPAVATAAITVVYSYYLYEQIERDDFSLPDSE</sequence>
<evidence type="ECO:0000313" key="3">
    <source>
        <dbReference type="EMBL" id="MCU4744657.1"/>
    </source>
</evidence>
<comment type="caution">
    <text evidence="3">The sequence shown here is derived from an EMBL/GenBank/DDBJ whole genome shotgun (WGS) entry which is preliminary data.</text>
</comment>
<accession>A0AAP2Z3Q3</accession>
<dbReference type="Proteomes" id="UP001321018">
    <property type="component" value="Unassembled WGS sequence"/>
</dbReference>
<feature type="domain" description="DUF1648" evidence="2">
    <location>
        <begin position="13"/>
        <end position="59"/>
    </location>
</feature>
<gene>
    <name evidence="3" type="ORF">OB960_25135</name>
</gene>
<dbReference type="Pfam" id="PF07853">
    <property type="entry name" value="DUF1648"/>
    <property type="match status" value="1"/>
</dbReference>
<feature type="transmembrane region" description="Helical" evidence="1">
    <location>
        <begin position="115"/>
        <end position="137"/>
    </location>
</feature>
<dbReference type="EMBL" id="JAOPKA010000036">
    <property type="protein sequence ID" value="MCU4744657.1"/>
    <property type="molecule type" value="Genomic_DNA"/>
</dbReference>
<reference evidence="3" key="1">
    <citation type="submission" date="2022-09" db="EMBL/GenBank/DDBJ databases">
        <title>Enrichment on poylsaccharides allowed isolation of novel metabolic and taxonomic groups of Haloarchaea.</title>
        <authorList>
            <person name="Sorokin D.Y."/>
            <person name="Elcheninov A.G."/>
            <person name="Khizhniak T.V."/>
            <person name="Kolganova T.V."/>
            <person name="Kublanov I.V."/>
        </authorList>
    </citation>
    <scope>NUCLEOTIDE SEQUENCE</scope>
    <source>
        <strain evidence="3">AArc-xg1-1</strain>
    </source>
</reference>
<evidence type="ECO:0000256" key="1">
    <source>
        <dbReference type="SAM" id="Phobius"/>
    </source>
</evidence>
<keyword evidence="1" id="KW-0472">Membrane</keyword>
<proteinExistence type="predicted"/>
<keyword evidence="1" id="KW-1133">Transmembrane helix</keyword>
<dbReference type="InterPro" id="IPR025962">
    <property type="entry name" value="SdpI/YhfL"/>
</dbReference>
<evidence type="ECO:0000259" key="2">
    <source>
        <dbReference type="Pfam" id="PF07853"/>
    </source>
</evidence>
<dbReference type="RefSeq" id="WP_338006457.1">
    <property type="nucleotide sequence ID" value="NZ_JAOPKA010000036.1"/>
</dbReference>
<dbReference type="InterPro" id="IPR012867">
    <property type="entry name" value="DUF1648"/>
</dbReference>